<keyword evidence="1" id="KW-1133">Transmembrane helix</keyword>
<feature type="transmembrane region" description="Helical" evidence="1">
    <location>
        <begin position="53"/>
        <end position="73"/>
    </location>
</feature>
<dbReference type="RefSeq" id="WP_013820966.1">
    <property type="nucleotide sequence ID" value="NC_015572.1"/>
</dbReference>
<dbReference type="AlphaFoldDB" id="G0A3Y1"/>
<feature type="transmembrane region" description="Helical" evidence="1">
    <location>
        <begin position="80"/>
        <end position="97"/>
    </location>
</feature>
<reference evidence="3" key="3">
    <citation type="submission" date="2011-05" db="EMBL/GenBank/DDBJ databases">
        <title>Complete sequence of Methylomonas methanica MC09.</title>
        <authorList>
            <consortium name="US DOE Joint Genome Institute"/>
            <person name="Lucas S."/>
            <person name="Han J."/>
            <person name="Lapidus A."/>
            <person name="Cheng J.-F."/>
            <person name="Goodwin L."/>
            <person name="Pitluck S."/>
            <person name="Peters L."/>
            <person name="Mikhailova N."/>
            <person name="Teshima H."/>
            <person name="Han C."/>
            <person name="Tapia R."/>
            <person name="Land M."/>
            <person name="Hauser L."/>
            <person name="Kyrpides N."/>
            <person name="Ivanova N."/>
            <person name="Pagani I."/>
            <person name="Stein L."/>
            <person name="Woyke T."/>
        </authorList>
    </citation>
    <scope>NUCLEOTIDE SEQUENCE [LARGE SCALE GENOMIC DNA]</scope>
    <source>
        <strain evidence="3">MC09</strain>
    </source>
</reference>
<keyword evidence="1" id="KW-0812">Transmembrane</keyword>
<reference evidence="2 3" key="1">
    <citation type="journal article" date="2011" name="J. Bacteriol.">
        <title>Complete Genome Sequence of the Aerobic Marine Methanotroph Methylomonas methanica MC09.</title>
        <authorList>
            <person name="Boden R."/>
            <person name="Cunliffe M."/>
            <person name="Scanlan J."/>
            <person name="Moussard H."/>
            <person name="Kits K.D."/>
            <person name="Klotz M.G."/>
            <person name="Jetten M.S."/>
            <person name="Vuilleumier S."/>
            <person name="Han J."/>
            <person name="Peters L."/>
            <person name="Mikhailova N."/>
            <person name="Teshima H."/>
            <person name="Tapia R."/>
            <person name="Kyrpides N."/>
            <person name="Ivanova N."/>
            <person name="Pagani I."/>
            <person name="Cheng J.F."/>
            <person name="Goodwin L."/>
            <person name="Han C."/>
            <person name="Hauser L."/>
            <person name="Land M.L."/>
            <person name="Lapidus A."/>
            <person name="Lucas S."/>
            <person name="Pitluck S."/>
            <person name="Woyke T."/>
            <person name="Stein L."/>
            <person name="Murrell J.C."/>
        </authorList>
    </citation>
    <scope>NUCLEOTIDE SEQUENCE [LARGE SCALE GENOMIC DNA]</scope>
    <source>
        <strain evidence="2 3">MC09</strain>
    </source>
</reference>
<dbReference type="OrthoDB" id="6630986at2"/>
<gene>
    <name evidence="2" type="ordered locus">Metme_4406</name>
</gene>
<dbReference type="KEGG" id="mmt:Metme_4406"/>
<sequence>MSLAFQLLAHLIFLACMLALLILPDHRYAWMQAFDPALPAEAVTDPADNNLIFSFLLLMGACLTQTLLIVCSCGRVGKRVSVSLICAAAVFWAAKFWL</sequence>
<evidence type="ECO:0000256" key="1">
    <source>
        <dbReference type="SAM" id="Phobius"/>
    </source>
</evidence>
<dbReference type="HOGENOM" id="CLU_2330529_0_0_6"/>
<protein>
    <submittedName>
        <fullName evidence="2">Uncharacterized protein</fullName>
    </submittedName>
</protein>
<dbReference type="STRING" id="857087.Metme_4406"/>
<evidence type="ECO:0000313" key="3">
    <source>
        <dbReference type="Proteomes" id="UP000008888"/>
    </source>
</evidence>
<evidence type="ECO:0000313" key="2">
    <source>
        <dbReference type="EMBL" id="AEG02753.1"/>
    </source>
</evidence>
<keyword evidence="3" id="KW-1185">Reference proteome</keyword>
<accession>G0A3Y1</accession>
<dbReference type="Proteomes" id="UP000008888">
    <property type="component" value="Chromosome"/>
</dbReference>
<organism evidence="2 3">
    <name type="scientific">Methylomonas methanica (strain DSM 25384 / MC09)</name>
    <dbReference type="NCBI Taxonomy" id="857087"/>
    <lineage>
        <taxon>Bacteria</taxon>
        <taxon>Pseudomonadati</taxon>
        <taxon>Pseudomonadota</taxon>
        <taxon>Gammaproteobacteria</taxon>
        <taxon>Methylococcales</taxon>
        <taxon>Methylococcaceae</taxon>
        <taxon>Methylomonas</taxon>
    </lineage>
</organism>
<reference key="2">
    <citation type="submission" date="2011-05" db="EMBL/GenBank/DDBJ databases">
        <title>Complete genome sequence of the aerobic marine methanotroph Methylomonas methanica MC09.</title>
        <authorList>
            <person name="Boden R."/>
            <person name="Cunliffe M."/>
            <person name="Scanlan J."/>
            <person name="Moussard H."/>
            <person name="Kits K.D."/>
            <person name="Klotz M."/>
            <person name="Jetten M."/>
            <person name="Vuilleumier S."/>
            <person name="Han J."/>
            <person name="Peters L."/>
            <person name="Mikhailova N."/>
            <person name="Teshima H."/>
            <person name="Tapia R."/>
            <person name="Kyrpides N."/>
            <person name="Ivanova N."/>
            <person name="Pagani I."/>
            <person name="Cheng J.-F."/>
            <person name="Goodwin L."/>
            <person name="Han C."/>
            <person name="Hauser L."/>
            <person name="Land M."/>
            <person name="Lapidus A."/>
            <person name="Lucas S."/>
            <person name="Pitluck S."/>
            <person name="Woyke T."/>
            <person name="Stein L.Y."/>
            <person name="Murrell C."/>
        </authorList>
    </citation>
    <scope>NUCLEOTIDE SEQUENCE</scope>
    <source>
        <strain>MC09</strain>
    </source>
</reference>
<keyword evidence="1" id="KW-0472">Membrane</keyword>
<dbReference type="EMBL" id="CP002738">
    <property type="protein sequence ID" value="AEG02753.1"/>
    <property type="molecule type" value="Genomic_DNA"/>
</dbReference>
<name>G0A3Y1_METMM</name>
<proteinExistence type="predicted"/>